<sequence length="75" mass="8471">MSIDKTKCQPKMNINTIANITYLENLGSVSNSNGDCTKEVRRRLAMAFQRVVSFKKLLHAARKETTVKTKDVNRG</sequence>
<evidence type="ECO:0000313" key="1">
    <source>
        <dbReference type="EMBL" id="CEK82881.1"/>
    </source>
</evidence>
<reference evidence="1" key="1">
    <citation type="submission" date="2014-12" db="EMBL/GenBank/DDBJ databases">
        <title>Insight into the proteome of Arion vulgaris.</title>
        <authorList>
            <person name="Aradska J."/>
            <person name="Bulat T."/>
            <person name="Smidak R."/>
            <person name="Sarate P."/>
            <person name="Gangsoo J."/>
            <person name="Sialana F."/>
            <person name="Bilban M."/>
            <person name="Lubec G."/>
        </authorList>
    </citation>
    <scope>NUCLEOTIDE SEQUENCE</scope>
    <source>
        <tissue evidence="1">Skin</tissue>
    </source>
</reference>
<dbReference type="EMBL" id="HACG01036016">
    <property type="protein sequence ID" value="CEK82881.1"/>
    <property type="molecule type" value="Transcribed_RNA"/>
</dbReference>
<name>A0A0B7ASD0_9EUPU</name>
<accession>A0A0B7ASD0</accession>
<dbReference type="AlphaFoldDB" id="A0A0B7ASD0"/>
<proteinExistence type="predicted"/>
<feature type="non-terminal residue" evidence="1">
    <location>
        <position position="75"/>
    </location>
</feature>
<protein>
    <submittedName>
        <fullName evidence="1">Uncharacterized protein</fullName>
    </submittedName>
</protein>
<organism evidence="1">
    <name type="scientific">Arion vulgaris</name>
    <dbReference type="NCBI Taxonomy" id="1028688"/>
    <lineage>
        <taxon>Eukaryota</taxon>
        <taxon>Metazoa</taxon>
        <taxon>Spiralia</taxon>
        <taxon>Lophotrochozoa</taxon>
        <taxon>Mollusca</taxon>
        <taxon>Gastropoda</taxon>
        <taxon>Heterobranchia</taxon>
        <taxon>Euthyneura</taxon>
        <taxon>Panpulmonata</taxon>
        <taxon>Eupulmonata</taxon>
        <taxon>Stylommatophora</taxon>
        <taxon>Helicina</taxon>
        <taxon>Arionoidea</taxon>
        <taxon>Arionidae</taxon>
        <taxon>Arion</taxon>
    </lineage>
</organism>
<gene>
    <name evidence="1" type="primary">ORF134027</name>
</gene>